<evidence type="ECO:0000313" key="3">
    <source>
        <dbReference type="Proteomes" id="UP000199559"/>
    </source>
</evidence>
<organism evidence="2 3">
    <name type="scientific">Olleya namhaensis</name>
    <dbReference type="NCBI Taxonomy" id="1144750"/>
    <lineage>
        <taxon>Bacteria</taxon>
        <taxon>Pseudomonadati</taxon>
        <taxon>Bacteroidota</taxon>
        <taxon>Flavobacteriia</taxon>
        <taxon>Flavobacteriales</taxon>
        <taxon>Flavobacteriaceae</taxon>
    </lineage>
</organism>
<keyword evidence="3" id="KW-1185">Reference proteome</keyword>
<dbReference type="EMBL" id="FORM01000003">
    <property type="protein sequence ID" value="SFI92359.1"/>
    <property type="molecule type" value="Genomic_DNA"/>
</dbReference>
<evidence type="ECO:0000256" key="1">
    <source>
        <dbReference type="SAM" id="SignalP"/>
    </source>
</evidence>
<evidence type="ECO:0008006" key="4">
    <source>
        <dbReference type="Google" id="ProtNLM"/>
    </source>
</evidence>
<gene>
    <name evidence="2" type="ORF">SAMN05443431_10318</name>
</gene>
<name>A0A1I3M5P0_9FLAO</name>
<feature type="chain" id="PRO_5011733383" description="YD repeat-containing protein" evidence="1">
    <location>
        <begin position="21"/>
        <end position="220"/>
    </location>
</feature>
<accession>A0A1I3M5P0</accession>
<dbReference type="Proteomes" id="UP000199559">
    <property type="component" value="Unassembled WGS sequence"/>
</dbReference>
<reference evidence="3" key="1">
    <citation type="submission" date="2016-10" db="EMBL/GenBank/DDBJ databases">
        <authorList>
            <person name="Varghese N."/>
            <person name="Submissions S."/>
        </authorList>
    </citation>
    <scope>NUCLEOTIDE SEQUENCE [LARGE SCALE GENOMIC DNA]</scope>
    <source>
        <strain evidence="3">DSM 28881</strain>
    </source>
</reference>
<keyword evidence="1" id="KW-0732">Signal</keyword>
<dbReference type="AlphaFoldDB" id="A0A1I3M5P0"/>
<dbReference type="STRING" id="1144750.SAMN05443431_10318"/>
<dbReference type="RefSeq" id="WP_090838386.1">
    <property type="nucleotide sequence ID" value="NZ_FORM01000003.1"/>
</dbReference>
<sequence length="220" mass="25311">MRKLVLLFTGMLIGLTTVTAETKSASQGEDLVLNRNYYAQPILFVERGVEFLIFPDGSFDFNTQLEQTQGDNYYRRSTTNRRSVNTTYGAPGTQVTYSTPRDRGMIVTHDRDGKVRRIGHVFLNYNRTGQIKRLGSVYIAYNRQGLVSQIGSMRLKYNRHGHLIKTIGHVNRANTSNYGGQHHNNTVDYNTYNDYNTNDDNYYYKKGVKTKKTKVVKTRK</sequence>
<protein>
    <recommendedName>
        <fullName evidence="4">YD repeat-containing protein</fullName>
    </recommendedName>
</protein>
<proteinExistence type="predicted"/>
<evidence type="ECO:0000313" key="2">
    <source>
        <dbReference type="EMBL" id="SFI92359.1"/>
    </source>
</evidence>
<feature type="signal peptide" evidence="1">
    <location>
        <begin position="1"/>
        <end position="20"/>
    </location>
</feature>